<protein>
    <submittedName>
        <fullName evidence="1">Uncharacterized protein</fullName>
    </submittedName>
</protein>
<name>A0A086JCM2_TOXGO</name>
<feature type="non-terminal residue" evidence="1">
    <location>
        <position position="1"/>
    </location>
</feature>
<dbReference type="Proteomes" id="UP000028828">
    <property type="component" value="Unassembled WGS sequence"/>
</dbReference>
<gene>
    <name evidence="1" type="ORF">TGP89_297180B</name>
</gene>
<evidence type="ECO:0000313" key="1">
    <source>
        <dbReference type="EMBL" id="KFG29890.1"/>
    </source>
</evidence>
<evidence type="ECO:0000313" key="2">
    <source>
        <dbReference type="Proteomes" id="UP000028828"/>
    </source>
</evidence>
<comment type="caution">
    <text evidence="1">The sequence shown here is derived from an EMBL/GenBank/DDBJ whole genome shotgun (WGS) entry which is preliminary data.</text>
</comment>
<dbReference type="VEuPathDB" id="ToxoDB:TGP89_297180B"/>
<dbReference type="AlphaFoldDB" id="A0A086JCM2"/>
<sequence>FERIFMAQGDLEETLEGIGSPFENAWERSVQEAFDASVKAIREEHLPLSAARVELPRVSRPARTFPTPLDRVFRRPLYLHLSAEAGGNWERELLGADRAK</sequence>
<accession>A0A086JCM2</accession>
<reference evidence="1 2" key="1">
    <citation type="submission" date="2014-03" db="EMBL/GenBank/DDBJ databases">
        <authorList>
            <person name="Sibley D."/>
            <person name="Venepally P."/>
            <person name="Karamycheva S."/>
            <person name="Hadjithomas M."/>
            <person name="Khan A."/>
            <person name="Brunk B."/>
            <person name="Roos D."/>
            <person name="Caler E."/>
            <person name="Lorenzi H."/>
        </authorList>
    </citation>
    <scope>NUCLEOTIDE SEQUENCE [LARGE SCALE GENOMIC DNA]</scope>
    <source>
        <strain evidence="2">p89</strain>
    </source>
</reference>
<dbReference type="EMBL" id="AEYI02002116">
    <property type="protein sequence ID" value="KFG29890.1"/>
    <property type="molecule type" value="Genomic_DNA"/>
</dbReference>
<organism evidence="1 2">
    <name type="scientific">Toxoplasma gondii p89</name>
    <dbReference type="NCBI Taxonomy" id="943119"/>
    <lineage>
        <taxon>Eukaryota</taxon>
        <taxon>Sar</taxon>
        <taxon>Alveolata</taxon>
        <taxon>Apicomplexa</taxon>
        <taxon>Conoidasida</taxon>
        <taxon>Coccidia</taxon>
        <taxon>Eucoccidiorida</taxon>
        <taxon>Eimeriorina</taxon>
        <taxon>Sarcocystidae</taxon>
        <taxon>Toxoplasma</taxon>
    </lineage>
</organism>
<proteinExistence type="predicted"/>